<dbReference type="GO" id="GO:0006412">
    <property type="term" value="P:translation"/>
    <property type="evidence" value="ECO:0007669"/>
    <property type="project" value="UniProtKB-UniRule"/>
</dbReference>
<protein>
    <recommendedName>
        <fullName evidence="2 3">Small ribosomal subunit protein bS6</fullName>
    </recommendedName>
</protein>
<keyword evidence="3" id="KW-0699">rRNA-binding</keyword>
<dbReference type="InterPro" id="IPR035980">
    <property type="entry name" value="Ribosomal_bS6_sf"/>
</dbReference>
<dbReference type="GO" id="GO:0070181">
    <property type="term" value="F:small ribosomal subunit rRNA binding"/>
    <property type="evidence" value="ECO:0007669"/>
    <property type="project" value="TreeGrafter"/>
</dbReference>
<dbReference type="EMBL" id="SOJT01000184">
    <property type="protein sequence ID" value="TET27469.1"/>
    <property type="molecule type" value="Genomic_DNA"/>
</dbReference>
<dbReference type="HAMAP" id="MF_00360">
    <property type="entry name" value="Ribosomal_bS6"/>
    <property type="match status" value="1"/>
</dbReference>
<comment type="similarity">
    <text evidence="1 3">Belongs to the bacterial ribosomal protein bS6 family.</text>
</comment>
<organism evidence="5 6">
    <name type="scientific">Aerophobetes bacterium</name>
    <dbReference type="NCBI Taxonomy" id="2030807"/>
    <lineage>
        <taxon>Bacteria</taxon>
        <taxon>Candidatus Aerophobota</taxon>
    </lineage>
</organism>
<dbReference type="GO" id="GO:0003735">
    <property type="term" value="F:structural constituent of ribosome"/>
    <property type="evidence" value="ECO:0007669"/>
    <property type="project" value="InterPro"/>
</dbReference>
<keyword evidence="3" id="KW-0687">Ribonucleoprotein</keyword>
<accession>A0A523TBY9</accession>
<dbReference type="SUPFAM" id="SSF54995">
    <property type="entry name" value="Ribosomal protein S6"/>
    <property type="match status" value="1"/>
</dbReference>
<dbReference type="Pfam" id="PF01250">
    <property type="entry name" value="Ribosomal_S6"/>
    <property type="match status" value="1"/>
</dbReference>
<keyword evidence="3" id="KW-0694">RNA-binding</keyword>
<comment type="caution">
    <text evidence="5">The sequence shown here is derived from an EMBL/GenBank/DDBJ whole genome shotgun (WGS) entry which is preliminary data.</text>
</comment>
<dbReference type="InterPro" id="IPR020814">
    <property type="entry name" value="Ribosomal_S6_plastid/chlpt"/>
</dbReference>
<proteinExistence type="inferred from homology"/>
<dbReference type="NCBIfam" id="TIGR00166">
    <property type="entry name" value="S6"/>
    <property type="match status" value="1"/>
</dbReference>
<dbReference type="PANTHER" id="PTHR21011">
    <property type="entry name" value="MITOCHONDRIAL 28S RIBOSOMAL PROTEIN S6"/>
    <property type="match status" value="1"/>
</dbReference>
<dbReference type="InterPro" id="IPR000529">
    <property type="entry name" value="Ribosomal_bS6"/>
</dbReference>
<evidence type="ECO:0000313" key="5">
    <source>
        <dbReference type="EMBL" id="TET27469.1"/>
    </source>
</evidence>
<evidence type="ECO:0000256" key="1">
    <source>
        <dbReference type="ARBA" id="ARBA00009512"/>
    </source>
</evidence>
<dbReference type="AlphaFoldDB" id="A0A523TBY9"/>
<dbReference type="GO" id="GO:1990904">
    <property type="term" value="C:ribonucleoprotein complex"/>
    <property type="evidence" value="ECO:0007669"/>
    <property type="project" value="UniProtKB-KW"/>
</dbReference>
<gene>
    <name evidence="3 5" type="primary">rpsF</name>
    <name evidence="5" type="ORF">E3J68_04165</name>
</gene>
<evidence type="ECO:0000313" key="6">
    <source>
        <dbReference type="Proteomes" id="UP000316517"/>
    </source>
</evidence>
<dbReference type="PANTHER" id="PTHR21011:SF1">
    <property type="entry name" value="SMALL RIBOSOMAL SUBUNIT PROTEIN BS6M"/>
    <property type="match status" value="1"/>
</dbReference>
<sequence>MDTYEVILAFQPELDEEIRKATLEKLESIISDGKGKIEDLNQLGMRKFAYEVKKAKEGFFVLASFQTEPSQISRIREFLNSDEVIVRAMLTKQRIPVKGEKDGQSEQSAVDRASHQRT</sequence>
<reference evidence="5 6" key="1">
    <citation type="submission" date="2019-03" db="EMBL/GenBank/DDBJ databases">
        <title>Metabolic potential of uncultured bacteria and archaea associated with petroleum seepage in deep-sea sediments.</title>
        <authorList>
            <person name="Dong X."/>
            <person name="Hubert C."/>
        </authorList>
    </citation>
    <scope>NUCLEOTIDE SEQUENCE [LARGE SCALE GENOMIC DNA]</scope>
    <source>
        <strain evidence="5">E44_bin3</strain>
    </source>
</reference>
<dbReference type="Gene3D" id="3.30.70.60">
    <property type="match status" value="1"/>
</dbReference>
<dbReference type="GO" id="GO:0005840">
    <property type="term" value="C:ribosome"/>
    <property type="evidence" value="ECO:0007669"/>
    <property type="project" value="UniProtKB-KW"/>
</dbReference>
<dbReference type="Proteomes" id="UP000316517">
    <property type="component" value="Unassembled WGS sequence"/>
</dbReference>
<dbReference type="CDD" id="cd00473">
    <property type="entry name" value="bS6"/>
    <property type="match status" value="1"/>
</dbReference>
<comment type="function">
    <text evidence="3">Binds together with bS18 to 16S ribosomal RNA.</text>
</comment>
<evidence type="ECO:0000256" key="2">
    <source>
        <dbReference type="ARBA" id="ARBA00035294"/>
    </source>
</evidence>
<evidence type="ECO:0000256" key="3">
    <source>
        <dbReference type="HAMAP-Rule" id="MF_00360"/>
    </source>
</evidence>
<keyword evidence="3 5" id="KW-0689">Ribosomal protein</keyword>
<evidence type="ECO:0000256" key="4">
    <source>
        <dbReference type="SAM" id="MobiDB-lite"/>
    </source>
</evidence>
<dbReference type="GO" id="GO:0005737">
    <property type="term" value="C:cytoplasm"/>
    <property type="evidence" value="ECO:0007669"/>
    <property type="project" value="UniProtKB-ARBA"/>
</dbReference>
<name>A0A523TBY9_UNCAE</name>
<feature type="region of interest" description="Disordered" evidence="4">
    <location>
        <begin position="96"/>
        <end position="118"/>
    </location>
</feature>
<dbReference type="InterPro" id="IPR014717">
    <property type="entry name" value="Transl_elong_EF1B/ribsomal_bS6"/>
</dbReference>